<gene>
    <name evidence="1" type="ORF">EGYM00163_LOCUS37632</name>
</gene>
<accession>A0A7S4G693</accession>
<reference evidence="1" key="1">
    <citation type="submission" date="2021-01" db="EMBL/GenBank/DDBJ databases">
        <authorList>
            <person name="Corre E."/>
            <person name="Pelletier E."/>
            <person name="Niang G."/>
            <person name="Scheremetjew M."/>
            <person name="Finn R."/>
            <person name="Kale V."/>
            <person name="Holt S."/>
            <person name="Cochrane G."/>
            <person name="Meng A."/>
            <person name="Brown T."/>
            <person name="Cohen L."/>
        </authorList>
    </citation>
    <scope>NUCLEOTIDE SEQUENCE</scope>
    <source>
        <strain evidence="1">CCMP1594</strain>
    </source>
</reference>
<dbReference type="AlphaFoldDB" id="A0A7S4G693"/>
<proteinExistence type="predicted"/>
<dbReference type="EMBL" id="HBJA01109010">
    <property type="protein sequence ID" value="CAE0826376.1"/>
    <property type="molecule type" value="Transcribed_RNA"/>
</dbReference>
<organism evidence="1">
    <name type="scientific">Eutreptiella gymnastica</name>
    <dbReference type="NCBI Taxonomy" id="73025"/>
    <lineage>
        <taxon>Eukaryota</taxon>
        <taxon>Discoba</taxon>
        <taxon>Euglenozoa</taxon>
        <taxon>Euglenida</taxon>
        <taxon>Spirocuta</taxon>
        <taxon>Euglenophyceae</taxon>
        <taxon>Eutreptiales</taxon>
        <taxon>Eutreptiaceae</taxon>
        <taxon>Eutreptiella</taxon>
    </lineage>
</organism>
<evidence type="ECO:0000313" key="1">
    <source>
        <dbReference type="EMBL" id="CAE0826376.1"/>
    </source>
</evidence>
<name>A0A7S4G693_9EUGL</name>
<protein>
    <submittedName>
        <fullName evidence="1">Uncharacterized protein</fullName>
    </submittedName>
</protein>
<sequence>MGCCSVHAVCPPHAPTQWVDNPPTYPCVEDFLLQKSASTVPLEVLTSILTQPSCLSLCSHATNHLVQSSVEEAPLCNIGFAKSQVSAHLTIDPLTWANMVTLHCLETSGVPTLEFLQGWKNNYVRAFHSTCARGAMRRHRARSQGRQLEK</sequence>